<keyword evidence="3" id="KW-1185">Reference proteome</keyword>
<keyword evidence="1" id="KW-0812">Transmembrane</keyword>
<accession>A0ABP5QHN4</accession>
<name>A0ABP5QHN4_9ACTN</name>
<comment type="caution">
    <text evidence="2">The sequence shown here is derived from an EMBL/GenBank/DDBJ whole genome shotgun (WGS) entry which is preliminary data.</text>
</comment>
<dbReference type="RefSeq" id="WP_344635544.1">
    <property type="nucleotide sequence ID" value="NZ_BAAATR010000005.1"/>
</dbReference>
<dbReference type="InterPro" id="IPR011042">
    <property type="entry name" value="6-blade_b-propeller_TolB-like"/>
</dbReference>
<evidence type="ECO:0000313" key="3">
    <source>
        <dbReference type="Proteomes" id="UP001500305"/>
    </source>
</evidence>
<protein>
    <submittedName>
        <fullName evidence="2">PD40 domain-containing protein</fullName>
    </submittedName>
</protein>
<keyword evidence="1" id="KW-0472">Membrane</keyword>
<gene>
    <name evidence="2" type="ORF">GCM10010430_16140</name>
</gene>
<proteinExistence type="predicted"/>
<keyword evidence="1" id="KW-1133">Transmembrane helix</keyword>
<dbReference type="Proteomes" id="UP001500305">
    <property type="component" value="Unassembled WGS sequence"/>
</dbReference>
<dbReference type="SUPFAM" id="SSF82171">
    <property type="entry name" value="DPP6 N-terminal domain-like"/>
    <property type="match status" value="1"/>
</dbReference>
<dbReference type="EMBL" id="BAAATR010000005">
    <property type="protein sequence ID" value="GAA2236081.1"/>
    <property type="molecule type" value="Genomic_DNA"/>
</dbReference>
<dbReference type="Gene3D" id="2.120.10.30">
    <property type="entry name" value="TolB, C-terminal domain"/>
    <property type="match status" value="1"/>
</dbReference>
<feature type="transmembrane region" description="Helical" evidence="1">
    <location>
        <begin position="23"/>
        <end position="42"/>
    </location>
</feature>
<evidence type="ECO:0000256" key="1">
    <source>
        <dbReference type="SAM" id="Phobius"/>
    </source>
</evidence>
<reference evidence="3" key="1">
    <citation type="journal article" date="2019" name="Int. J. Syst. Evol. Microbiol.">
        <title>The Global Catalogue of Microorganisms (GCM) 10K type strain sequencing project: providing services to taxonomists for standard genome sequencing and annotation.</title>
        <authorList>
            <consortium name="The Broad Institute Genomics Platform"/>
            <consortium name="The Broad Institute Genome Sequencing Center for Infectious Disease"/>
            <person name="Wu L."/>
            <person name="Ma J."/>
        </authorList>
    </citation>
    <scope>NUCLEOTIDE SEQUENCE [LARGE SCALE GENOMIC DNA]</scope>
    <source>
        <strain evidence="3">JCM 7356</strain>
    </source>
</reference>
<sequence length="358" mass="37984">MTLTRRVPSEADQDGPLFTRGRLAVFAVALVLLAGLGIGYGLHAAHRADRGMHQGSGTAPAAGELDLTGAHGELLFRDTEPGPGFGLLATVDRADPTGPRTVGHTACERAYSAAGTVVCLTTEYGAIPSHHVRILDAALRERRRIDLGAGAPNRARISASGRMASWTVFTSGDSYAANSFSTRTSVLDVRTGALTATLEDFSVSKDGESYLPADRNFWGVTFTSDDNTFYATMSPVSTGKTYLVRGDLAARRMTVLRENVECPSLSPDNTRIGFKKRVSSDPVRPWRLYVLDLASGRETELAETRSVDDQAAWLDDTTLAYALPAAGGTGSDLWTVPADGTGSPALLLHGGFSPALLP</sequence>
<evidence type="ECO:0000313" key="2">
    <source>
        <dbReference type="EMBL" id="GAA2236081.1"/>
    </source>
</evidence>
<organism evidence="2 3">
    <name type="scientific">Kitasatospora cystarginea</name>
    <dbReference type="NCBI Taxonomy" id="58350"/>
    <lineage>
        <taxon>Bacteria</taxon>
        <taxon>Bacillati</taxon>
        <taxon>Actinomycetota</taxon>
        <taxon>Actinomycetes</taxon>
        <taxon>Kitasatosporales</taxon>
        <taxon>Streptomycetaceae</taxon>
        <taxon>Kitasatospora</taxon>
    </lineage>
</organism>